<evidence type="ECO:0000313" key="3">
    <source>
        <dbReference type="EMBL" id="MDN3569215.1"/>
    </source>
</evidence>
<feature type="region of interest" description="Disordered" evidence="1">
    <location>
        <begin position="34"/>
        <end position="89"/>
    </location>
</feature>
<organism evidence="3 4">
    <name type="scientific">Methylobacterium longum</name>
    <dbReference type="NCBI Taxonomy" id="767694"/>
    <lineage>
        <taxon>Bacteria</taxon>
        <taxon>Pseudomonadati</taxon>
        <taxon>Pseudomonadota</taxon>
        <taxon>Alphaproteobacteria</taxon>
        <taxon>Hyphomicrobiales</taxon>
        <taxon>Methylobacteriaceae</taxon>
        <taxon>Methylobacterium</taxon>
    </lineage>
</organism>
<evidence type="ECO:0000256" key="2">
    <source>
        <dbReference type="SAM" id="SignalP"/>
    </source>
</evidence>
<gene>
    <name evidence="3" type="ORF">QWZ18_01085</name>
</gene>
<accession>A0ABT8AHT5</accession>
<sequence length="89" mass="9500">MQATTMQLRPILALALLLSSIPARAEDGFLDKLFGGSGRGAPPNPFASNYPSAAPTAEDVRAERQGRFDRRERGAGQGAPRPPGRIPEE</sequence>
<keyword evidence="2" id="KW-0732">Signal</keyword>
<name>A0ABT8AHT5_9HYPH</name>
<evidence type="ECO:0000313" key="4">
    <source>
        <dbReference type="Proteomes" id="UP001244297"/>
    </source>
</evidence>
<evidence type="ECO:0000256" key="1">
    <source>
        <dbReference type="SAM" id="MobiDB-lite"/>
    </source>
</evidence>
<feature type="signal peptide" evidence="2">
    <location>
        <begin position="1"/>
        <end position="25"/>
    </location>
</feature>
<feature type="chain" id="PRO_5045845436" description="Secreted protein" evidence="2">
    <location>
        <begin position="26"/>
        <end position="89"/>
    </location>
</feature>
<evidence type="ECO:0008006" key="5">
    <source>
        <dbReference type="Google" id="ProtNLM"/>
    </source>
</evidence>
<comment type="caution">
    <text evidence="3">The sequence shown here is derived from an EMBL/GenBank/DDBJ whole genome shotgun (WGS) entry which is preliminary data.</text>
</comment>
<dbReference type="EMBL" id="JAUFPT010000001">
    <property type="protein sequence ID" value="MDN3569215.1"/>
    <property type="molecule type" value="Genomic_DNA"/>
</dbReference>
<keyword evidence="4" id="KW-1185">Reference proteome</keyword>
<protein>
    <recommendedName>
        <fullName evidence="5">Secreted protein</fullName>
    </recommendedName>
</protein>
<feature type="compositionally biased region" description="Pro residues" evidence="1">
    <location>
        <begin position="80"/>
        <end position="89"/>
    </location>
</feature>
<feature type="compositionally biased region" description="Basic and acidic residues" evidence="1">
    <location>
        <begin position="58"/>
        <end position="74"/>
    </location>
</feature>
<dbReference type="RefSeq" id="WP_238286550.1">
    <property type="nucleotide sequence ID" value="NZ_BPQS01000006.1"/>
</dbReference>
<dbReference type="Proteomes" id="UP001244297">
    <property type="component" value="Unassembled WGS sequence"/>
</dbReference>
<reference evidence="4" key="1">
    <citation type="journal article" date="2019" name="Int. J. Syst. Evol. Microbiol.">
        <title>The Global Catalogue of Microorganisms (GCM) 10K type strain sequencing project: providing services to taxonomists for standard genome sequencing and annotation.</title>
        <authorList>
            <consortium name="The Broad Institute Genomics Platform"/>
            <consortium name="The Broad Institute Genome Sequencing Center for Infectious Disease"/>
            <person name="Wu L."/>
            <person name="Ma J."/>
        </authorList>
    </citation>
    <scope>NUCLEOTIDE SEQUENCE [LARGE SCALE GENOMIC DNA]</scope>
    <source>
        <strain evidence="4">CECT 7806</strain>
    </source>
</reference>
<proteinExistence type="predicted"/>